<dbReference type="EMBL" id="RIBY02001899">
    <property type="protein sequence ID" value="KAH9827256.1"/>
    <property type="molecule type" value="Genomic_DNA"/>
</dbReference>
<dbReference type="InterPro" id="IPR000210">
    <property type="entry name" value="BTB/POZ_dom"/>
</dbReference>
<evidence type="ECO:0000313" key="3">
    <source>
        <dbReference type="Proteomes" id="UP001138500"/>
    </source>
</evidence>
<comment type="caution">
    <text evidence="2">The sequence shown here is derived from an EMBL/GenBank/DDBJ whole genome shotgun (WGS) entry which is preliminary data.</text>
</comment>
<dbReference type="Proteomes" id="UP001138500">
    <property type="component" value="Unassembled WGS sequence"/>
</dbReference>
<dbReference type="CDD" id="cd18186">
    <property type="entry name" value="BTB_POZ_ZBTB_KLHL-like"/>
    <property type="match status" value="1"/>
</dbReference>
<dbReference type="InterPro" id="IPR011333">
    <property type="entry name" value="SKP1/BTB/POZ_sf"/>
</dbReference>
<sequence length="250" mass="28488">MTTVLVGPQRQRIRAHETFLCRSSPIFEDAIRGPLAASSSGELCLDTETVATFSTFLTWMYTGHIDGARAPRAIPEPSEGVPGSRRIAQDHPLSPVDLISLYVFGDNWEIPPLRNDVVSFLIDQIESTEEPAWDLLTTRHEHIHLAFDNLPKGSPLLRFLIAEAAWLWDPGLLEQDLDDLPNDFLAGVLNARPRVERRRREGMLGWTPWRDDVCIYHDHGPDEAEKQTCHEKHRDLQRRLKAKIRYGTGR</sequence>
<protein>
    <submittedName>
        <fullName evidence="2">Btb poz domain containing protein</fullName>
    </submittedName>
</protein>
<dbReference type="Pfam" id="PF00651">
    <property type="entry name" value="BTB"/>
    <property type="match status" value="1"/>
</dbReference>
<dbReference type="PANTHER" id="PTHR47843">
    <property type="entry name" value="BTB DOMAIN-CONTAINING PROTEIN-RELATED"/>
    <property type="match status" value="1"/>
</dbReference>
<dbReference type="Gene3D" id="3.30.710.10">
    <property type="entry name" value="Potassium Channel Kv1.1, Chain A"/>
    <property type="match status" value="1"/>
</dbReference>
<name>A0A9W7W235_9PEZI</name>
<dbReference type="PROSITE" id="PS50097">
    <property type="entry name" value="BTB"/>
    <property type="match status" value="1"/>
</dbReference>
<evidence type="ECO:0000259" key="1">
    <source>
        <dbReference type="PROSITE" id="PS50097"/>
    </source>
</evidence>
<dbReference type="PANTHER" id="PTHR47843:SF2">
    <property type="entry name" value="BTB DOMAIN-CONTAINING PROTEIN"/>
    <property type="match status" value="1"/>
</dbReference>
<gene>
    <name evidence="2" type="ORF">Tdes44962_MAKER09797</name>
</gene>
<proteinExistence type="predicted"/>
<accession>A0A9W7W235</accession>
<organism evidence="2 3">
    <name type="scientific">Teratosphaeria destructans</name>
    <dbReference type="NCBI Taxonomy" id="418781"/>
    <lineage>
        <taxon>Eukaryota</taxon>
        <taxon>Fungi</taxon>
        <taxon>Dikarya</taxon>
        <taxon>Ascomycota</taxon>
        <taxon>Pezizomycotina</taxon>
        <taxon>Dothideomycetes</taxon>
        <taxon>Dothideomycetidae</taxon>
        <taxon>Mycosphaerellales</taxon>
        <taxon>Teratosphaeriaceae</taxon>
        <taxon>Teratosphaeria</taxon>
    </lineage>
</organism>
<reference evidence="2 3" key="1">
    <citation type="journal article" date="2018" name="IMA Fungus">
        <title>IMA Genome-F 10: Nine draft genome sequences of Claviceps purpurea s.lat., including C. arundinis, C. humidiphila, and C. cf. spartinae, pseudomolecules for the pitch canker pathogen Fusarium circinatum, draft genome of Davidsoniella eucalypti, Grosmannia galeiformis, Quambalaria eucalypti, and Teratosphaeria destructans.</title>
        <authorList>
            <person name="Wingfield B.D."/>
            <person name="Liu M."/>
            <person name="Nguyen H.D."/>
            <person name="Lane F.A."/>
            <person name="Morgan S.W."/>
            <person name="De Vos L."/>
            <person name="Wilken P.M."/>
            <person name="Duong T.A."/>
            <person name="Aylward J."/>
            <person name="Coetzee M.P."/>
            <person name="Dadej K."/>
            <person name="De Beer Z.W."/>
            <person name="Findlay W."/>
            <person name="Havenga M."/>
            <person name="Kolarik M."/>
            <person name="Menzies J.G."/>
            <person name="Naidoo K."/>
            <person name="Pochopski O."/>
            <person name="Shoukouhi P."/>
            <person name="Santana Q.C."/>
            <person name="Seifert K.A."/>
            <person name="Soal N."/>
            <person name="Steenkamp E.T."/>
            <person name="Tatham C.T."/>
            <person name="van der Nest M.A."/>
            <person name="Wingfield M.J."/>
        </authorList>
    </citation>
    <scope>NUCLEOTIDE SEQUENCE [LARGE SCALE GENOMIC DNA]</scope>
    <source>
        <strain evidence="2">CMW44962</strain>
    </source>
</reference>
<evidence type="ECO:0000313" key="2">
    <source>
        <dbReference type="EMBL" id="KAH9827256.1"/>
    </source>
</evidence>
<dbReference type="SUPFAM" id="SSF54695">
    <property type="entry name" value="POZ domain"/>
    <property type="match status" value="1"/>
</dbReference>
<feature type="domain" description="BTB" evidence="1">
    <location>
        <begin position="1"/>
        <end position="69"/>
    </location>
</feature>
<reference evidence="2 3" key="2">
    <citation type="journal article" date="2021" name="Curr. Genet.">
        <title>Genetic response to nitrogen starvation in the aggressive Eucalyptus foliar pathogen Teratosphaeria destructans.</title>
        <authorList>
            <person name="Havenga M."/>
            <person name="Wingfield B.D."/>
            <person name="Wingfield M.J."/>
            <person name="Dreyer L.L."/>
            <person name="Roets F."/>
            <person name="Aylward J."/>
        </authorList>
    </citation>
    <scope>NUCLEOTIDE SEQUENCE [LARGE SCALE GENOMIC DNA]</scope>
    <source>
        <strain evidence="2">CMW44962</strain>
    </source>
</reference>
<dbReference type="OrthoDB" id="194443at2759"/>
<keyword evidence="3" id="KW-1185">Reference proteome</keyword>
<dbReference type="AlphaFoldDB" id="A0A9W7W235"/>